<name>A0A5C2HE97_9BACT</name>
<reference evidence="2" key="1">
    <citation type="submission" date="2019-09" db="EMBL/GenBank/DDBJ databases">
        <title>Complete genome sequencing of four Arcobacter species reveals a diverse suite of mobile elements.</title>
        <authorList>
            <person name="On S.L.W."/>
            <person name="Miller W.G."/>
            <person name="Biggs P."/>
            <person name="Cornelius A."/>
            <person name="Vandamme P."/>
        </authorList>
    </citation>
    <scope>NUCLEOTIDE SEQUENCE [LARGE SCALE GENOMIC DNA]</scope>
    <source>
        <strain evidence="2">LMG 26638</strain>
    </source>
</reference>
<evidence type="ECO:0000313" key="1">
    <source>
        <dbReference type="EMBL" id="QEP34692.1"/>
    </source>
</evidence>
<proteinExistence type="predicted"/>
<dbReference type="AlphaFoldDB" id="A0A5C2HE97"/>
<dbReference type="Gene3D" id="3.30.40.220">
    <property type="match status" value="1"/>
</dbReference>
<evidence type="ECO:0000313" key="2">
    <source>
        <dbReference type="Proteomes" id="UP000322726"/>
    </source>
</evidence>
<keyword evidence="2" id="KW-1185">Reference proteome</keyword>
<dbReference type="Proteomes" id="UP000322726">
    <property type="component" value="Chromosome"/>
</dbReference>
<organism evidence="1 2">
    <name type="scientific">Malaciobacter pacificus</name>
    <dbReference type="NCBI Taxonomy" id="1080223"/>
    <lineage>
        <taxon>Bacteria</taxon>
        <taxon>Pseudomonadati</taxon>
        <taxon>Campylobacterota</taxon>
        <taxon>Epsilonproteobacteria</taxon>
        <taxon>Campylobacterales</taxon>
        <taxon>Arcobacteraceae</taxon>
        <taxon>Malaciobacter</taxon>
    </lineage>
</organism>
<dbReference type="KEGG" id="apai:APAC_1594"/>
<dbReference type="OrthoDB" id="839292at2"/>
<dbReference type="EMBL" id="CP035928">
    <property type="protein sequence ID" value="QEP34692.1"/>
    <property type="molecule type" value="Genomic_DNA"/>
</dbReference>
<reference evidence="1 2" key="2">
    <citation type="submission" date="2019-09" db="EMBL/GenBank/DDBJ databases">
        <title>Complete genome sequencing of four Arcobacter species reveals a diverse suite of mobile elements.</title>
        <authorList>
            <person name="Miller W.G."/>
            <person name="Yee E."/>
            <person name="Bono J.L."/>
        </authorList>
    </citation>
    <scope>NUCLEOTIDE SEQUENCE [LARGE SCALE GENOMIC DNA]</scope>
    <source>
        <strain evidence="1 2">LMG 26638</strain>
    </source>
</reference>
<protein>
    <submittedName>
        <fullName evidence="1">Uncharacterized protein</fullName>
    </submittedName>
</protein>
<dbReference type="RefSeq" id="WP_130233625.1">
    <property type="nucleotide sequence ID" value="NZ_BMEF01000064.1"/>
</dbReference>
<gene>
    <name evidence="1" type="ORF">APAC_1594</name>
</gene>
<accession>A0A5C2HE97</accession>
<reference evidence="1 2" key="3">
    <citation type="submission" date="2019-09" db="EMBL/GenBank/DDBJ databases">
        <title>Taxonomic note: a critical rebuttal of the proposed division of the genus Arcobacter into six genera, emended descriptions of Arcobacter anaerophilus and the genus Arcobacter, and an assessment of genus-level boundaries for Epsilonproteobacteria using in silico genomic comparator tools.</title>
        <authorList>
            <person name="On S.L.W."/>
            <person name="Miller W.G."/>
            <person name="Biggs P."/>
            <person name="Cornelius A."/>
            <person name="Vandamme P."/>
        </authorList>
    </citation>
    <scope>NUCLEOTIDE SEQUENCE [LARGE SCALE GENOMIC DNA]</scope>
    <source>
        <strain evidence="1 2">LMG 26638</strain>
    </source>
</reference>
<sequence>MERIDSYAKYSECVKLDWLIYKNDNNKYCLKSARKTSTNTFNFSLSEELESVYCLCLNDMKLHIFKVSGIHANINKITFNENLELNNEGLELNPIDIITIDKLDYWTNYQDEQSRIESLATKKRLEGNDGKFETKEKFINWYNKEKRICCYCGVEEKDLKEYFNKDNEQYKDARQRGQVLEIERIVTAPKEKNVYSPENCSLSCYICNNAKSDFISPKDFKPIAYGINKFWKNYLNKDVNFPEKSKIWEMK</sequence>